<feature type="transmembrane region" description="Helical" evidence="6">
    <location>
        <begin position="272"/>
        <end position="299"/>
    </location>
</feature>
<evidence type="ECO:0000256" key="6">
    <source>
        <dbReference type="SAM" id="Phobius"/>
    </source>
</evidence>
<reference evidence="8 9" key="1">
    <citation type="submission" date="2020-08" db="EMBL/GenBank/DDBJ databases">
        <title>Genomic Encyclopedia of Type Strains, Phase IV (KMG-IV): sequencing the most valuable type-strain genomes for metagenomic binning, comparative biology and taxonomic classification.</title>
        <authorList>
            <person name="Goeker M."/>
        </authorList>
    </citation>
    <scope>NUCLEOTIDE SEQUENCE [LARGE SCALE GENOMIC DNA]</scope>
    <source>
        <strain evidence="8 9">DSM 14925</strain>
    </source>
</reference>
<keyword evidence="5 6" id="KW-0472">Membrane</keyword>
<sequence>MNKQTILVAKNVYRTRVKGAGYWAMILTPLLIPLVSIVIGLVVTSGTTGKTNLAVVNEPKIAQELKQNKILDANVTEISSQSDAAIKLEDGKIDGYLSKATDGSFTIVTTNKTTTKFNEATYQQALTQIKMVASASKLGLSPTDLTSLLRAANLKMTVQSNQQNLQGGDTRTGANIGLATATSIIVMILLMFYVTIIAQEVANEKSSRIMETLLATTSSNTQYYGKIIGVIGLALTQIVIYAIGFGVTAFFLKDNSTVKTVISLFSGVDLSFGVYAFLMIISGILGYIFLASIIASLVNEQSQVQQATQPLAFFSLIGYIAGIAGAAAPGNVILRVLSYIPFISPTLMTSRLAIQYSSQLEAWIAFCLQVIATILVAKAGEKIYARNVLSYSSDKIMSQFFQNLRGNSGNARRKKTVKEVVNNNISGDEGFMMRRVHLLREQPWRLVVLIIVLIILFAKFIFFK</sequence>
<comment type="caution">
    <text evidence="8">The sequence shown here is derived from an EMBL/GenBank/DDBJ whole genome shotgun (WGS) entry which is preliminary data.</text>
</comment>
<name>A0A841C9M6_9LACT</name>
<feature type="transmembrane region" description="Helical" evidence="6">
    <location>
        <begin position="360"/>
        <end position="377"/>
    </location>
</feature>
<comment type="subcellular location">
    <subcellularLocation>
        <location evidence="1">Cell membrane</location>
        <topology evidence="1">Multi-pass membrane protein</topology>
    </subcellularLocation>
</comment>
<feature type="transmembrane region" description="Helical" evidence="6">
    <location>
        <begin position="227"/>
        <end position="252"/>
    </location>
</feature>
<feature type="transmembrane region" description="Helical" evidence="6">
    <location>
        <begin position="311"/>
        <end position="340"/>
    </location>
</feature>
<proteinExistence type="predicted"/>
<gene>
    <name evidence="8" type="ORF">HNQ37_000790</name>
</gene>
<organism evidence="8 9">
    <name type="scientific">Lactovum miscens</name>
    <dbReference type="NCBI Taxonomy" id="190387"/>
    <lineage>
        <taxon>Bacteria</taxon>
        <taxon>Bacillati</taxon>
        <taxon>Bacillota</taxon>
        <taxon>Bacilli</taxon>
        <taxon>Lactobacillales</taxon>
        <taxon>Streptococcaceae</taxon>
        <taxon>Lactovum</taxon>
    </lineage>
</organism>
<keyword evidence="3 6" id="KW-0812">Transmembrane</keyword>
<evidence type="ECO:0000313" key="9">
    <source>
        <dbReference type="Proteomes" id="UP000562464"/>
    </source>
</evidence>
<feature type="transmembrane region" description="Helical" evidence="6">
    <location>
        <begin position="21"/>
        <end position="43"/>
    </location>
</feature>
<dbReference type="InterPro" id="IPR051449">
    <property type="entry name" value="ABC-2_transporter_component"/>
</dbReference>
<evidence type="ECO:0000256" key="4">
    <source>
        <dbReference type="ARBA" id="ARBA00022989"/>
    </source>
</evidence>
<dbReference type="PANTHER" id="PTHR30294:SF29">
    <property type="entry name" value="MULTIDRUG ABC TRANSPORTER PERMEASE YBHS-RELATED"/>
    <property type="match status" value="1"/>
</dbReference>
<evidence type="ECO:0000256" key="2">
    <source>
        <dbReference type="ARBA" id="ARBA00022475"/>
    </source>
</evidence>
<evidence type="ECO:0000259" key="7">
    <source>
        <dbReference type="Pfam" id="PF12698"/>
    </source>
</evidence>
<protein>
    <submittedName>
        <fullName evidence="8">ABC-2 type transport system permease protein</fullName>
    </submittedName>
</protein>
<accession>A0A841C9M6</accession>
<dbReference type="EMBL" id="JACHHV010000010">
    <property type="protein sequence ID" value="MBB5887900.1"/>
    <property type="molecule type" value="Genomic_DNA"/>
</dbReference>
<dbReference type="GO" id="GO:0140359">
    <property type="term" value="F:ABC-type transporter activity"/>
    <property type="evidence" value="ECO:0007669"/>
    <property type="project" value="InterPro"/>
</dbReference>
<evidence type="ECO:0000256" key="3">
    <source>
        <dbReference type="ARBA" id="ARBA00022692"/>
    </source>
</evidence>
<dbReference type="PANTHER" id="PTHR30294">
    <property type="entry name" value="MEMBRANE COMPONENT OF ABC TRANSPORTER YHHJ-RELATED"/>
    <property type="match status" value="1"/>
</dbReference>
<feature type="transmembrane region" description="Helical" evidence="6">
    <location>
        <begin position="443"/>
        <end position="463"/>
    </location>
</feature>
<feature type="domain" description="ABC-2 type transporter transmembrane" evidence="7">
    <location>
        <begin position="24"/>
        <end position="377"/>
    </location>
</feature>
<keyword evidence="4 6" id="KW-1133">Transmembrane helix</keyword>
<dbReference type="Proteomes" id="UP000562464">
    <property type="component" value="Unassembled WGS sequence"/>
</dbReference>
<feature type="transmembrane region" description="Helical" evidence="6">
    <location>
        <begin position="176"/>
        <end position="198"/>
    </location>
</feature>
<dbReference type="GO" id="GO:0005886">
    <property type="term" value="C:plasma membrane"/>
    <property type="evidence" value="ECO:0007669"/>
    <property type="project" value="UniProtKB-SubCell"/>
</dbReference>
<dbReference type="Pfam" id="PF12698">
    <property type="entry name" value="ABC2_membrane_3"/>
    <property type="match status" value="1"/>
</dbReference>
<keyword evidence="2" id="KW-1003">Cell membrane</keyword>
<dbReference type="RefSeq" id="WP_183539474.1">
    <property type="nucleotide sequence ID" value="NZ_JACHHV010000010.1"/>
</dbReference>
<evidence type="ECO:0000313" key="8">
    <source>
        <dbReference type="EMBL" id="MBB5887900.1"/>
    </source>
</evidence>
<keyword evidence="9" id="KW-1185">Reference proteome</keyword>
<dbReference type="AlphaFoldDB" id="A0A841C9M6"/>
<evidence type="ECO:0000256" key="5">
    <source>
        <dbReference type="ARBA" id="ARBA00023136"/>
    </source>
</evidence>
<dbReference type="InterPro" id="IPR013525">
    <property type="entry name" value="ABC2_TM"/>
</dbReference>
<evidence type="ECO:0000256" key="1">
    <source>
        <dbReference type="ARBA" id="ARBA00004651"/>
    </source>
</evidence>